<dbReference type="Pfam" id="PF14978">
    <property type="entry name" value="MRP-63"/>
    <property type="match status" value="1"/>
</dbReference>
<protein>
    <recommendedName>
        <fullName evidence="3">Ribosomal protein 63, mitochondrial</fullName>
    </recommendedName>
</protein>
<reference evidence="1" key="1">
    <citation type="submission" date="2013-04" db="EMBL/GenBank/DDBJ databases">
        <authorList>
            <person name="Qu J."/>
            <person name="Murali S.C."/>
            <person name="Bandaranaike D."/>
            <person name="Bellair M."/>
            <person name="Blankenburg K."/>
            <person name="Chao H."/>
            <person name="Dinh H."/>
            <person name="Doddapaneni H."/>
            <person name="Downs B."/>
            <person name="Dugan-Rocha S."/>
            <person name="Elkadiri S."/>
            <person name="Gnanaolivu R.D."/>
            <person name="Hernandez B."/>
            <person name="Javaid M."/>
            <person name="Jayaseelan J.C."/>
            <person name="Lee S."/>
            <person name="Li M."/>
            <person name="Ming W."/>
            <person name="Munidasa M."/>
            <person name="Muniz J."/>
            <person name="Nguyen L."/>
            <person name="Ongeri F."/>
            <person name="Osuji N."/>
            <person name="Pu L.-L."/>
            <person name="Puazo M."/>
            <person name="Qu C."/>
            <person name="Quiroz J."/>
            <person name="Raj R."/>
            <person name="Weissenberger G."/>
            <person name="Xin Y."/>
            <person name="Zou X."/>
            <person name="Han Y."/>
            <person name="Richards S."/>
            <person name="Worley K."/>
            <person name="Muzny D."/>
            <person name="Gibbs R."/>
        </authorList>
    </citation>
    <scope>NUCLEOTIDE SEQUENCE</scope>
    <source>
        <strain evidence="1">Sampled in the wild</strain>
    </source>
</reference>
<evidence type="ECO:0000313" key="2">
    <source>
        <dbReference type="Proteomes" id="UP000792457"/>
    </source>
</evidence>
<dbReference type="GO" id="GO:0005761">
    <property type="term" value="C:mitochondrial ribosome"/>
    <property type="evidence" value="ECO:0007669"/>
    <property type="project" value="InterPro"/>
</dbReference>
<dbReference type="Proteomes" id="UP000792457">
    <property type="component" value="Unassembled WGS sequence"/>
</dbReference>
<evidence type="ECO:0000313" key="1">
    <source>
        <dbReference type="EMBL" id="KAG8225764.1"/>
    </source>
</evidence>
<organism evidence="1 2">
    <name type="scientific">Ladona fulva</name>
    <name type="common">Scarce chaser dragonfly</name>
    <name type="synonym">Libellula fulva</name>
    <dbReference type="NCBI Taxonomy" id="123851"/>
    <lineage>
        <taxon>Eukaryota</taxon>
        <taxon>Metazoa</taxon>
        <taxon>Ecdysozoa</taxon>
        <taxon>Arthropoda</taxon>
        <taxon>Hexapoda</taxon>
        <taxon>Insecta</taxon>
        <taxon>Pterygota</taxon>
        <taxon>Palaeoptera</taxon>
        <taxon>Odonata</taxon>
        <taxon>Epiprocta</taxon>
        <taxon>Anisoptera</taxon>
        <taxon>Libelluloidea</taxon>
        <taxon>Libellulidae</taxon>
        <taxon>Ladona</taxon>
    </lineage>
</organism>
<dbReference type="PANTHER" id="PTHR14520">
    <property type="entry name" value="MITOCHONDRIAL RIBOSOMAL PROTEIN 63"/>
    <property type="match status" value="1"/>
</dbReference>
<dbReference type="EMBL" id="KZ308252">
    <property type="protein sequence ID" value="KAG8225764.1"/>
    <property type="molecule type" value="Genomic_DNA"/>
</dbReference>
<accession>A0A8K0K154</accession>
<evidence type="ECO:0008006" key="3">
    <source>
        <dbReference type="Google" id="ProtNLM"/>
    </source>
</evidence>
<dbReference type="GO" id="GO:0003735">
    <property type="term" value="F:structural constituent of ribosome"/>
    <property type="evidence" value="ECO:0007669"/>
    <property type="project" value="TreeGrafter"/>
</dbReference>
<dbReference type="GO" id="GO:0032543">
    <property type="term" value="P:mitochondrial translation"/>
    <property type="evidence" value="ECO:0007669"/>
    <property type="project" value="TreeGrafter"/>
</dbReference>
<keyword evidence="2" id="KW-1185">Reference proteome</keyword>
<name>A0A8K0K154_LADFU</name>
<dbReference type="PANTHER" id="PTHR14520:SF4">
    <property type="entry name" value="LARGE RIBOSOMAL SUBUNIT PROTEIN ML63"/>
    <property type="match status" value="1"/>
</dbReference>
<gene>
    <name evidence="1" type="ORF">J437_LFUL005723</name>
</gene>
<sequence length="104" mass="12530">MRLSMILLRKKMPPGNIFTGKHRFVKIVTNKAVETAKKFYDIEEKNMFYLRHPYLTMEQSRGHAKALGKHEQWIEEWREKRQKIKEPVSIADHLSHLKVKEVWD</sequence>
<comment type="caution">
    <text evidence="1">The sequence shown here is derived from an EMBL/GenBank/DDBJ whole genome shotgun (WGS) entry which is preliminary data.</text>
</comment>
<dbReference type="OrthoDB" id="6019958at2759"/>
<proteinExistence type="predicted"/>
<reference evidence="1" key="2">
    <citation type="submission" date="2017-10" db="EMBL/GenBank/DDBJ databases">
        <title>Ladona fulva Genome sequencing and assembly.</title>
        <authorList>
            <person name="Murali S."/>
            <person name="Richards S."/>
            <person name="Bandaranaike D."/>
            <person name="Bellair M."/>
            <person name="Blankenburg K."/>
            <person name="Chao H."/>
            <person name="Dinh H."/>
            <person name="Doddapaneni H."/>
            <person name="Dugan-Rocha S."/>
            <person name="Elkadiri S."/>
            <person name="Gnanaolivu R."/>
            <person name="Hernandez B."/>
            <person name="Skinner E."/>
            <person name="Javaid M."/>
            <person name="Lee S."/>
            <person name="Li M."/>
            <person name="Ming W."/>
            <person name="Munidasa M."/>
            <person name="Muniz J."/>
            <person name="Nguyen L."/>
            <person name="Hughes D."/>
            <person name="Osuji N."/>
            <person name="Pu L.-L."/>
            <person name="Puazo M."/>
            <person name="Qu C."/>
            <person name="Quiroz J."/>
            <person name="Raj R."/>
            <person name="Weissenberger G."/>
            <person name="Xin Y."/>
            <person name="Zou X."/>
            <person name="Han Y."/>
            <person name="Worley K."/>
            <person name="Muzny D."/>
            <person name="Gibbs R."/>
        </authorList>
    </citation>
    <scope>NUCLEOTIDE SEQUENCE</scope>
    <source>
        <strain evidence="1">Sampled in the wild</strain>
    </source>
</reference>
<dbReference type="AlphaFoldDB" id="A0A8K0K154"/>
<dbReference type="InterPro" id="IPR016576">
    <property type="entry name" value="Ribosomal_mL63"/>
</dbReference>